<dbReference type="PANTHER" id="PTHR39210:SF1">
    <property type="entry name" value="HEPARIN-SULFATE LYASE"/>
    <property type="match status" value="1"/>
</dbReference>
<dbReference type="Gene3D" id="2.70.98.70">
    <property type="match status" value="1"/>
</dbReference>
<evidence type="ECO:0000259" key="5">
    <source>
        <dbReference type="Pfam" id="PF07940"/>
    </source>
</evidence>
<keyword evidence="4" id="KW-0456">Lyase</keyword>
<evidence type="ECO:0000256" key="2">
    <source>
        <dbReference type="ARBA" id="ARBA00022729"/>
    </source>
</evidence>
<dbReference type="Proteomes" id="UP000639396">
    <property type="component" value="Unassembled WGS sequence"/>
</dbReference>
<gene>
    <name evidence="6" type="ORF">IDH45_04325</name>
</gene>
<sequence length="1260" mass="138694">MGRLGTASENAAEPAVRLYTDRWAVMAKADSAPQIDGELVEREWEQAPALNGFVTMFHNELAGRDMRAKLLYDDRHLYIALESASYPAAVPEAENVFLLFGTPSERDVFYSVPVVVRQGSHPIVIGYNNWTGAELTDRRQQFIELGSGHGVRQAVSNRTDGSWSAEIAIPLNTLGSQDVQSGAEWRFNIIRYCGPDTSEPLCSWIPIRTGTVLMDDIHRPLEQRVFRLQVFVANEGRLGSVFVDRSPAGGQTAGPGMSTAEPSAGLSASLKVRSFTRKTLVLHDNGSLESPAARTTTIVWVDPLGRETPVEATAIHRQGAECKLDFVHPEPLADGLYQIRLPAEKSDGSAAPFALLMFDRCDLIAAGERAVRPLAQGRAGRMRMAVPYAPPSGEVLFLERLIPERIGFFGSGVPHRPLLGFRSTNFTWSPESPWSIRSVDDDGMAYPNDRYPESKALTVRNKRGESVDYPYYEDGEGRRYFLSAHLWHFQRKHAVRETARLASEDPLGAARLLYRFARRYEGWVRMNDSVWVQHPIDGRAGPPYPYFGGMWDRWSLMDLHGLLPLLEAFLEVERTDAFEVLSGEAGEDVRSAIINGMLRPSLESALTYPVLQHNVDYPNWIGLILLGKALGEPQYVHEAVERMAKFAECSFLPDGFWKEITLSYHLQTINGIRQTIRHLQGWSDPPGYVSPRDGRRFDSFDPEAVLPLFGRMIRVPGLLAYPDGTCVPVNDTWASQKAEQPLCTESLCMPAAGIVKLTRGAGADQAQLYLTFSPYNGHDHKDPLQLSLYAEGQELLPDLGYTHTFYRQWTLSTLGHNTVTVNGRDASVIGRARGGGNLELFSRLAGPLDVQTVRARQEHAYEEVSVYERELWFVGFEDAEGAEGYVLDLFRVCGGTRHEYALNGVANRDAVMSANLTLAEYGPHLIEGHPEIILPKQETDTGGTSDNQYYAYTYVKDVRTAELPDGAYVMEMTTSGADGQQSGMQVHGYAGPGNNRVFLGRAPSLRSTRLNGLAGDRNSEAVRYELPKWIVRREPADGEALNSQFVHVMEPCAAGSAPRIGRMDVLLSDEASQRAVVAVTYGAVTDIVMSAPRYSGEPLRAGEWELEGKAGIIRMVNGAIRHMALIGGTRLAAEGRTLSGSGPVSGTIADVLQPDREGGRHVLIPKSVLPPDITGPHIVVTHPDSATSVYPIASICRCGITGQTRIELDEDPGFAYTDAASGQSSEAGRASRMTCFPQTVWTGPHTFHIDNAVKASFPPA</sequence>
<keyword evidence="2" id="KW-0732">Signal</keyword>
<dbReference type="Gene3D" id="1.50.10.100">
    <property type="entry name" value="Chondroitin AC/alginate lyase"/>
    <property type="match status" value="1"/>
</dbReference>
<name>A0A927GYI0_9BACL</name>
<feature type="domain" description="Heparinase II/III-like C-terminal" evidence="5">
    <location>
        <begin position="749"/>
        <end position="872"/>
    </location>
</feature>
<dbReference type="EMBL" id="JACXJA010000005">
    <property type="protein sequence ID" value="MBD2861213.1"/>
    <property type="molecule type" value="Genomic_DNA"/>
</dbReference>
<dbReference type="GO" id="GO:0042597">
    <property type="term" value="C:periplasmic space"/>
    <property type="evidence" value="ECO:0007669"/>
    <property type="project" value="UniProtKB-SubCell"/>
</dbReference>
<dbReference type="InterPro" id="IPR008929">
    <property type="entry name" value="Chondroitin_lyas"/>
</dbReference>
<evidence type="ECO:0000256" key="4">
    <source>
        <dbReference type="ARBA" id="ARBA00023239"/>
    </source>
</evidence>
<keyword evidence="7" id="KW-1185">Reference proteome</keyword>
<keyword evidence="3" id="KW-0574">Periplasm</keyword>
<evidence type="ECO:0000256" key="1">
    <source>
        <dbReference type="ARBA" id="ARBA00004418"/>
    </source>
</evidence>
<reference evidence="6" key="1">
    <citation type="submission" date="2020-09" db="EMBL/GenBank/DDBJ databases">
        <title>A novel bacterium of genus Paenibacillus, isolated from South China Sea.</title>
        <authorList>
            <person name="Huang H."/>
            <person name="Mo K."/>
            <person name="Hu Y."/>
        </authorList>
    </citation>
    <scope>NUCLEOTIDE SEQUENCE</scope>
    <source>
        <strain evidence="6">IB182363</strain>
    </source>
</reference>
<dbReference type="Gene3D" id="2.60.40.1190">
    <property type="match status" value="1"/>
</dbReference>
<dbReference type="RefSeq" id="WP_190925030.1">
    <property type="nucleotide sequence ID" value="NZ_JACXJA010000005.1"/>
</dbReference>
<accession>A0A927GYI0</accession>
<organism evidence="6 7">
    <name type="scientific">Paenibacillus oceani</name>
    <dbReference type="NCBI Taxonomy" id="2772510"/>
    <lineage>
        <taxon>Bacteria</taxon>
        <taxon>Bacillati</taxon>
        <taxon>Bacillota</taxon>
        <taxon>Bacilli</taxon>
        <taxon>Bacillales</taxon>
        <taxon>Paenibacillaceae</taxon>
        <taxon>Paenibacillus</taxon>
    </lineage>
</organism>
<dbReference type="InterPro" id="IPR012480">
    <property type="entry name" value="Hepar_II_III_C"/>
</dbReference>
<dbReference type="SUPFAM" id="SSF48230">
    <property type="entry name" value="Chondroitin AC/alginate lyase"/>
    <property type="match status" value="1"/>
</dbReference>
<evidence type="ECO:0000313" key="7">
    <source>
        <dbReference type="Proteomes" id="UP000639396"/>
    </source>
</evidence>
<proteinExistence type="predicted"/>
<dbReference type="PANTHER" id="PTHR39210">
    <property type="entry name" value="HEPARIN-SULFATE LYASE"/>
    <property type="match status" value="1"/>
</dbReference>
<evidence type="ECO:0000313" key="6">
    <source>
        <dbReference type="EMBL" id="MBD2861213.1"/>
    </source>
</evidence>
<dbReference type="GO" id="GO:0016829">
    <property type="term" value="F:lyase activity"/>
    <property type="evidence" value="ECO:0007669"/>
    <property type="project" value="UniProtKB-KW"/>
</dbReference>
<dbReference type="Pfam" id="PF07940">
    <property type="entry name" value="Hepar_II_III_C"/>
    <property type="match status" value="1"/>
</dbReference>
<dbReference type="AlphaFoldDB" id="A0A927GYI0"/>
<comment type="subcellular location">
    <subcellularLocation>
        <location evidence="1">Periplasm</location>
    </subcellularLocation>
</comment>
<comment type="caution">
    <text evidence="6">The sequence shown here is derived from an EMBL/GenBank/DDBJ whole genome shotgun (WGS) entry which is preliminary data.</text>
</comment>
<dbReference type="SUPFAM" id="SSF49344">
    <property type="entry name" value="CBD9-like"/>
    <property type="match status" value="1"/>
</dbReference>
<protein>
    <submittedName>
        <fullName evidence="6">Heparinase II/III family protein</fullName>
    </submittedName>
</protein>
<evidence type="ECO:0000256" key="3">
    <source>
        <dbReference type="ARBA" id="ARBA00022764"/>
    </source>
</evidence>